<keyword evidence="2" id="KW-1185">Reference proteome</keyword>
<accession>A0ABV6C0N8</accession>
<dbReference type="RefSeq" id="WP_377788331.1">
    <property type="nucleotide sequence ID" value="NZ_JBHLYQ010000023.1"/>
</dbReference>
<dbReference type="Gene3D" id="1.10.246.230">
    <property type="match status" value="1"/>
</dbReference>
<feature type="non-terminal residue" evidence="1">
    <location>
        <position position="1"/>
    </location>
</feature>
<dbReference type="InterPro" id="IPR052896">
    <property type="entry name" value="GGT-like_enzyme"/>
</dbReference>
<dbReference type="InterPro" id="IPR043137">
    <property type="entry name" value="GGT_ssub_C"/>
</dbReference>
<dbReference type="InterPro" id="IPR029055">
    <property type="entry name" value="Ntn_hydrolases_N"/>
</dbReference>
<dbReference type="EMBL" id="JBHLYQ010000023">
    <property type="protein sequence ID" value="MFC0081258.1"/>
    <property type="molecule type" value="Genomic_DNA"/>
</dbReference>
<comment type="caution">
    <text evidence="1">The sequence shown here is derived from an EMBL/GenBank/DDBJ whole genome shotgun (WGS) entry which is preliminary data.</text>
</comment>
<sequence length="394" mass="40901">APRSASGPPAERGPRSVVVPGVVGAWSALLERFGRLGLDRVLAPAIDAAEGGVAAGAHCAAAWQGSRVAPAALGRPPRVGEVFHLPELGGTLRRVAEEGPRGFYEGPVADALVRASWLAPEDLAAFEARWVTPMRGTYGGLEVLEMPPPTQGVAALEGLGLLALMPDRGLVSKVRAVALALEDARRVVRDGAAIDQLLTPESLARRARAAPTLVGEPAGGTVYVAVVDGEGMAVSLIQSLYEDFGSGVVAEGTGVVLNNRAACFAVEGEVRAGRRPYHTTIPGMLLADGRLRGPFGVVGGFLQAQAHVQLVSSLVDDGLDPQAALDRPRFRVEDGAVHLEGGHWPEAGSLTAAGYPVVLDTDRVDFGGGQLIWSEDGRLLGGSDPRKDGCALGW</sequence>
<dbReference type="PANTHER" id="PTHR43881">
    <property type="entry name" value="GAMMA-GLUTAMYLTRANSPEPTIDASE (AFU_ORTHOLOGUE AFUA_4G13580)"/>
    <property type="match status" value="1"/>
</dbReference>
<dbReference type="PANTHER" id="PTHR43881:SF1">
    <property type="entry name" value="GAMMA-GLUTAMYLTRANSPEPTIDASE (AFU_ORTHOLOGUE AFUA_4G13580)"/>
    <property type="match status" value="1"/>
</dbReference>
<dbReference type="GO" id="GO:0103068">
    <property type="term" value="F:leukotriene C4 gamma-glutamyl transferase activity"/>
    <property type="evidence" value="ECO:0007669"/>
    <property type="project" value="UniProtKB-EC"/>
</dbReference>
<reference evidence="1 2" key="1">
    <citation type="submission" date="2024-09" db="EMBL/GenBank/DDBJ databases">
        <authorList>
            <person name="Sun Q."/>
            <person name="Mori K."/>
        </authorList>
    </citation>
    <scope>NUCLEOTIDE SEQUENCE [LARGE SCALE GENOMIC DNA]</scope>
    <source>
        <strain evidence="1 2">JCM 15389</strain>
    </source>
</reference>
<gene>
    <name evidence="1" type="ORF">ACFFRE_03670</name>
</gene>
<name>A0ABV6C0N8_9ACTN</name>
<keyword evidence="1" id="KW-0012">Acyltransferase</keyword>
<dbReference type="SUPFAM" id="SSF56235">
    <property type="entry name" value="N-terminal nucleophile aminohydrolases (Ntn hydrolases)"/>
    <property type="match status" value="1"/>
</dbReference>
<organism evidence="1 2">
    <name type="scientific">Aciditerrimonas ferrireducens</name>
    <dbReference type="NCBI Taxonomy" id="667306"/>
    <lineage>
        <taxon>Bacteria</taxon>
        <taxon>Bacillati</taxon>
        <taxon>Actinomycetota</taxon>
        <taxon>Acidimicrobiia</taxon>
        <taxon>Acidimicrobiales</taxon>
        <taxon>Acidimicrobiaceae</taxon>
        <taxon>Aciditerrimonas</taxon>
    </lineage>
</organism>
<evidence type="ECO:0000313" key="2">
    <source>
        <dbReference type="Proteomes" id="UP001589788"/>
    </source>
</evidence>
<dbReference type="EC" id="2.3.2.2" evidence="1"/>
<evidence type="ECO:0000313" key="1">
    <source>
        <dbReference type="EMBL" id="MFC0081258.1"/>
    </source>
</evidence>
<protein>
    <submittedName>
        <fullName evidence="1">Gamma-glutamyltransferase</fullName>
        <ecNumber evidence="1">2.3.2.2</ecNumber>
    </submittedName>
</protein>
<dbReference type="PRINTS" id="PR01210">
    <property type="entry name" value="GGTRANSPTASE"/>
</dbReference>
<dbReference type="Proteomes" id="UP001589788">
    <property type="component" value="Unassembled WGS sequence"/>
</dbReference>
<dbReference type="Gene3D" id="3.60.20.40">
    <property type="match status" value="1"/>
</dbReference>
<dbReference type="Pfam" id="PF01019">
    <property type="entry name" value="G_glu_transpept"/>
    <property type="match status" value="1"/>
</dbReference>
<keyword evidence="1" id="KW-0808">Transferase</keyword>
<proteinExistence type="predicted"/>